<evidence type="ECO:0000313" key="13">
    <source>
        <dbReference type="Proteomes" id="UP001269375"/>
    </source>
</evidence>
<keyword evidence="6 11" id="KW-0812">Transmembrane</keyword>
<keyword evidence="13" id="KW-1185">Reference proteome</keyword>
<evidence type="ECO:0000256" key="4">
    <source>
        <dbReference type="ARBA" id="ARBA00022519"/>
    </source>
</evidence>
<gene>
    <name evidence="11 12" type="primary">cysZ</name>
    <name evidence="12" type="ORF">QC825_08395</name>
</gene>
<dbReference type="InterPro" id="IPR059112">
    <property type="entry name" value="CysZ/EI24"/>
</dbReference>
<keyword evidence="8 11" id="KW-0764">Sulfate transport</keyword>
<feature type="transmembrane region" description="Helical" evidence="11">
    <location>
        <begin position="198"/>
        <end position="230"/>
    </location>
</feature>
<protein>
    <recommendedName>
        <fullName evidence="11">Sulfate transporter CysZ</fullName>
    </recommendedName>
</protein>
<keyword evidence="4 11" id="KW-0997">Cell inner membrane</keyword>
<proteinExistence type="inferred from homology"/>
<keyword evidence="3 11" id="KW-1003">Cell membrane</keyword>
<keyword evidence="2 11" id="KW-0813">Transport</keyword>
<feature type="transmembrane region" description="Helical" evidence="11">
    <location>
        <begin position="66"/>
        <end position="93"/>
    </location>
</feature>
<dbReference type="PANTHER" id="PTHR37468">
    <property type="entry name" value="SULFATE TRANSPORTER CYSZ"/>
    <property type="match status" value="1"/>
</dbReference>
<keyword evidence="10 11" id="KW-0198">Cysteine biosynthesis</keyword>
<evidence type="ECO:0000256" key="7">
    <source>
        <dbReference type="ARBA" id="ARBA00022989"/>
    </source>
</evidence>
<keyword evidence="9 11" id="KW-0472">Membrane</keyword>
<feature type="transmembrane region" description="Helical" evidence="11">
    <location>
        <begin position="133"/>
        <end position="152"/>
    </location>
</feature>
<evidence type="ECO:0000256" key="9">
    <source>
        <dbReference type="ARBA" id="ARBA00023136"/>
    </source>
</evidence>
<name>A0ABU1GX24_9GAMM</name>
<evidence type="ECO:0000256" key="8">
    <source>
        <dbReference type="ARBA" id="ARBA00023032"/>
    </source>
</evidence>
<comment type="subcellular location">
    <subcellularLocation>
        <location evidence="11">Cell inner membrane</location>
        <topology evidence="11">Multi-pass membrane protein</topology>
    </subcellularLocation>
    <subcellularLocation>
        <location evidence="1">Membrane</location>
        <topology evidence="1">Multi-pass membrane protein</topology>
    </subcellularLocation>
</comment>
<sequence>MLESVGMLEKGLRMVLKPGCRRYVVVPLLLNLVVYSLLLGWLFTQFGGWMDYWMAQVPAWLSWLEWLIWPLVVVSLLIVAFYTFNLFATLIAAPFYGFLAERLDEELTGRPINDPRSLTRQALDSLGRELKKLGYFLPRVAVLVVIGFIPVINVAAPFLWALFSAWSMAIQYLDYPMDLHRVSFTDMRGRLRTKWWQSLTFGGVVTLGLMIPLVNLLMMPAAVAAAVMMWNRHYCALLPHDAKPVQKSAR</sequence>
<evidence type="ECO:0000256" key="5">
    <source>
        <dbReference type="ARBA" id="ARBA00022605"/>
    </source>
</evidence>
<evidence type="ECO:0000256" key="11">
    <source>
        <dbReference type="HAMAP-Rule" id="MF_00468"/>
    </source>
</evidence>
<comment type="function">
    <text evidence="11">High affinity, high specificity proton-dependent sulfate transporter, which mediates sulfate uptake. Provides the sulfur source for the cysteine synthesis pathway.</text>
</comment>
<reference evidence="12 13" key="1">
    <citation type="submission" date="2023-04" db="EMBL/GenBank/DDBJ databases">
        <title>A long-awaited taxogenomic arrangement of the family Halomonadaceae.</title>
        <authorList>
            <person name="De La Haba R."/>
            <person name="Chuvochina M."/>
            <person name="Wittouck S."/>
            <person name="Arahal D.R."/>
            <person name="Sanchez-Porro C."/>
            <person name="Hugenholtz P."/>
            <person name="Ventosa A."/>
        </authorList>
    </citation>
    <scope>NUCLEOTIDE SEQUENCE [LARGE SCALE GENOMIC DNA]</scope>
    <source>
        <strain evidence="12 13">DSM 22428</strain>
    </source>
</reference>
<dbReference type="InterPro" id="IPR050480">
    <property type="entry name" value="CysZ-like"/>
</dbReference>
<dbReference type="RefSeq" id="WP_251594437.1">
    <property type="nucleotide sequence ID" value="NZ_JAMLJI010000004.1"/>
</dbReference>
<evidence type="ECO:0000256" key="1">
    <source>
        <dbReference type="ARBA" id="ARBA00004141"/>
    </source>
</evidence>
<feature type="transmembrane region" description="Helical" evidence="11">
    <location>
        <begin position="23"/>
        <end position="46"/>
    </location>
</feature>
<dbReference type="Proteomes" id="UP001269375">
    <property type="component" value="Unassembled WGS sequence"/>
</dbReference>
<keyword evidence="7 11" id="KW-1133">Transmembrane helix</keyword>
<dbReference type="NCBIfam" id="NF003433">
    <property type="entry name" value="PRK04949.1"/>
    <property type="match status" value="1"/>
</dbReference>
<accession>A0ABU1GX24</accession>
<evidence type="ECO:0000256" key="3">
    <source>
        <dbReference type="ARBA" id="ARBA00022475"/>
    </source>
</evidence>
<dbReference type="EMBL" id="JARWAO010000004">
    <property type="protein sequence ID" value="MDR5896087.1"/>
    <property type="molecule type" value="Genomic_DNA"/>
</dbReference>
<keyword evidence="5 11" id="KW-0028">Amino-acid biosynthesis</keyword>
<evidence type="ECO:0000256" key="10">
    <source>
        <dbReference type="ARBA" id="ARBA00023192"/>
    </source>
</evidence>
<evidence type="ECO:0000256" key="6">
    <source>
        <dbReference type="ARBA" id="ARBA00022692"/>
    </source>
</evidence>
<evidence type="ECO:0000313" key="12">
    <source>
        <dbReference type="EMBL" id="MDR5896087.1"/>
    </source>
</evidence>
<organism evidence="12 13">
    <name type="scientific">Larsenimonas suaedae</name>
    <dbReference type="NCBI Taxonomy" id="1851019"/>
    <lineage>
        <taxon>Bacteria</taxon>
        <taxon>Pseudomonadati</taxon>
        <taxon>Pseudomonadota</taxon>
        <taxon>Gammaproteobacteria</taxon>
        <taxon>Oceanospirillales</taxon>
        <taxon>Halomonadaceae</taxon>
        <taxon>Larsenimonas</taxon>
    </lineage>
</organism>
<dbReference type="HAMAP" id="MF_00468">
    <property type="entry name" value="CysZ"/>
    <property type="match status" value="1"/>
</dbReference>
<dbReference type="Pfam" id="PF07264">
    <property type="entry name" value="EI24"/>
    <property type="match status" value="1"/>
</dbReference>
<dbReference type="InterPro" id="IPR022985">
    <property type="entry name" value="Sulfate_CysZ"/>
</dbReference>
<comment type="caution">
    <text evidence="12">The sequence shown here is derived from an EMBL/GenBank/DDBJ whole genome shotgun (WGS) entry which is preliminary data.</text>
</comment>
<comment type="similarity">
    <text evidence="11">Belongs to the CysZ family.</text>
</comment>
<dbReference type="PANTHER" id="PTHR37468:SF1">
    <property type="entry name" value="SULFATE TRANSPORTER CYSZ"/>
    <property type="match status" value="1"/>
</dbReference>
<evidence type="ECO:0000256" key="2">
    <source>
        <dbReference type="ARBA" id="ARBA00022448"/>
    </source>
</evidence>